<proteinExistence type="predicted"/>
<keyword evidence="1" id="KW-1133">Transmembrane helix</keyword>
<keyword evidence="1" id="KW-0472">Membrane</keyword>
<accession>A0A8B7D331</accession>
<evidence type="ECO:0000256" key="1">
    <source>
        <dbReference type="SAM" id="Phobius"/>
    </source>
</evidence>
<dbReference type="AlphaFoldDB" id="A0A8B7D331"/>
<keyword evidence="2" id="KW-1185">Reference proteome</keyword>
<evidence type="ECO:0000313" key="2">
    <source>
        <dbReference type="Proteomes" id="UP000228380"/>
    </source>
</evidence>
<dbReference type="PANTHER" id="PTHR33782:SF5">
    <property type="entry name" value="MEDIATOR OF RNA POLYMERASE II TRANSCRIPTION SUBUNIT"/>
    <property type="match status" value="1"/>
</dbReference>
<reference evidence="2" key="1">
    <citation type="journal article" date="2019" name="Nat. Commun.">
        <title>Genome-wide association mapping of date palm fruit traits.</title>
        <authorList>
            <person name="Hazzouri K.M."/>
            <person name="Gros-Balthazard M."/>
            <person name="Flowers J.M."/>
            <person name="Copetti D."/>
            <person name="Lemansour A."/>
            <person name="Lebrun M."/>
            <person name="Masmoudi K."/>
            <person name="Ferrand S."/>
            <person name="Dhar M.I."/>
            <person name="Fresquez Z.A."/>
            <person name="Rosas U."/>
            <person name="Zhang J."/>
            <person name="Talag J."/>
            <person name="Lee S."/>
            <person name="Kudrna D."/>
            <person name="Powell R.F."/>
            <person name="Leitch I.J."/>
            <person name="Krueger R.R."/>
            <person name="Wing R.A."/>
            <person name="Amiri K.M.A."/>
            <person name="Purugganan M.D."/>
        </authorList>
    </citation>
    <scope>NUCLEOTIDE SEQUENCE [LARGE SCALE GENOMIC DNA]</scope>
    <source>
        <strain evidence="2">cv. Khalas</strain>
    </source>
</reference>
<gene>
    <name evidence="3" type="primary">LOC103722989</name>
</gene>
<dbReference type="Proteomes" id="UP000228380">
    <property type="component" value="Chromosome 8"/>
</dbReference>
<name>A0A8B7D331_PHODC</name>
<dbReference type="GeneID" id="103722989"/>
<keyword evidence="1" id="KW-0812">Transmembrane</keyword>
<evidence type="ECO:0000313" key="3">
    <source>
        <dbReference type="RefSeq" id="XP_008811980.1"/>
    </source>
</evidence>
<dbReference type="RefSeq" id="XP_008811980.1">
    <property type="nucleotide sequence ID" value="XM_008813758.4"/>
</dbReference>
<dbReference type="OrthoDB" id="773719at2759"/>
<dbReference type="KEGG" id="pda:103722989"/>
<sequence>MAASSFYSPMLPQRFQSHFSRRPPPRRARSHGHNKLLRKVRAAWNHEDADDLHEHQGGVVDENMKTLRQRARAIKAMDRGDGLLEEWIEWEEQYFHTFFQSDSWEILGWLQLDPADTRPSLAIGVTVMVRLSIPISVLVGMLYFMDAAKGILDRMHVNDERFTNH</sequence>
<feature type="transmembrane region" description="Helical" evidence="1">
    <location>
        <begin position="121"/>
        <end position="145"/>
    </location>
</feature>
<protein>
    <submittedName>
        <fullName evidence="3">Uncharacterized protein LOC103722989</fullName>
    </submittedName>
</protein>
<reference evidence="3" key="2">
    <citation type="submission" date="2025-08" db="UniProtKB">
        <authorList>
            <consortium name="RefSeq"/>
        </authorList>
    </citation>
    <scope>IDENTIFICATION</scope>
    <source>
        <tissue evidence="3">Young leaves</tissue>
    </source>
</reference>
<organism evidence="2 3">
    <name type="scientific">Phoenix dactylifera</name>
    <name type="common">Date palm</name>
    <dbReference type="NCBI Taxonomy" id="42345"/>
    <lineage>
        <taxon>Eukaryota</taxon>
        <taxon>Viridiplantae</taxon>
        <taxon>Streptophyta</taxon>
        <taxon>Embryophyta</taxon>
        <taxon>Tracheophyta</taxon>
        <taxon>Spermatophyta</taxon>
        <taxon>Magnoliopsida</taxon>
        <taxon>Liliopsida</taxon>
        <taxon>Arecaceae</taxon>
        <taxon>Coryphoideae</taxon>
        <taxon>Phoeniceae</taxon>
        <taxon>Phoenix</taxon>
    </lineage>
</organism>
<dbReference type="PANTHER" id="PTHR33782">
    <property type="entry name" value="OS01G0121600 PROTEIN"/>
    <property type="match status" value="1"/>
</dbReference>